<evidence type="ECO:0000256" key="6">
    <source>
        <dbReference type="ARBA" id="ARBA00023136"/>
    </source>
</evidence>
<dbReference type="GO" id="GO:0006865">
    <property type="term" value="P:amino acid transport"/>
    <property type="evidence" value="ECO:0007669"/>
    <property type="project" value="UniProtKB-KW"/>
</dbReference>
<evidence type="ECO:0000259" key="8">
    <source>
        <dbReference type="Pfam" id="PF01490"/>
    </source>
</evidence>
<gene>
    <name evidence="9" type="ORF">TEA_015784</name>
</gene>
<evidence type="ECO:0000256" key="3">
    <source>
        <dbReference type="ARBA" id="ARBA00022692"/>
    </source>
</evidence>
<accession>A0A4S4E4L6</accession>
<proteinExistence type="predicted"/>
<comment type="caution">
    <text evidence="9">The sequence shown here is derived from an EMBL/GenBank/DDBJ whole genome shotgun (WGS) entry which is preliminary data.</text>
</comment>
<organism evidence="9 10">
    <name type="scientific">Camellia sinensis var. sinensis</name>
    <name type="common">China tea</name>
    <dbReference type="NCBI Taxonomy" id="542762"/>
    <lineage>
        <taxon>Eukaryota</taxon>
        <taxon>Viridiplantae</taxon>
        <taxon>Streptophyta</taxon>
        <taxon>Embryophyta</taxon>
        <taxon>Tracheophyta</taxon>
        <taxon>Spermatophyta</taxon>
        <taxon>Magnoliopsida</taxon>
        <taxon>eudicotyledons</taxon>
        <taxon>Gunneridae</taxon>
        <taxon>Pentapetalae</taxon>
        <taxon>asterids</taxon>
        <taxon>Ericales</taxon>
        <taxon>Theaceae</taxon>
        <taxon>Camellia</taxon>
    </lineage>
</organism>
<dbReference type="EMBL" id="SDRB02007602">
    <property type="protein sequence ID" value="THG10902.1"/>
    <property type="molecule type" value="Genomic_DNA"/>
</dbReference>
<evidence type="ECO:0000256" key="5">
    <source>
        <dbReference type="ARBA" id="ARBA00022989"/>
    </source>
</evidence>
<feature type="compositionally biased region" description="Low complexity" evidence="7">
    <location>
        <begin position="11"/>
        <end position="22"/>
    </location>
</feature>
<dbReference type="Pfam" id="PF01490">
    <property type="entry name" value="Aa_trans"/>
    <property type="match status" value="1"/>
</dbReference>
<keyword evidence="10" id="KW-1185">Reference proteome</keyword>
<comment type="subcellular location">
    <subcellularLocation>
        <location evidence="1">Membrane</location>
    </subcellularLocation>
</comment>
<dbReference type="AlphaFoldDB" id="A0A4S4E4L6"/>
<evidence type="ECO:0000313" key="9">
    <source>
        <dbReference type="EMBL" id="THG10902.1"/>
    </source>
</evidence>
<evidence type="ECO:0000256" key="4">
    <source>
        <dbReference type="ARBA" id="ARBA00022970"/>
    </source>
</evidence>
<dbReference type="GO" id="GO:0016020">
    <property type="term" value="C:membrane"/>
    <property type="evidence" value="ECO:0007669"/>
    <property type="project" value="UniProtKB-SubCell"/>
</dbReference>
<protein>
    <recommendedName>
        <fullName evidence="8">Amino acid transporter transmembrane domain-containing protein</fullName>
    </recommendedName>
</protein>
<evidence type="ECO:0000256" key="2">
    <source>
        <dbReference type="ARBA" id="ARBA00022448"/>
    </source>
</evidence>
<keyword evidence="6" id="KW-0472">Membrane</keyword>
<keyword evidence="4" id="KW-0029">Amino-acid transport</keyword>
<evidence type="ECO:0000256" key="1">
    <source>
        <dbReference type="ARBA" id="ARBA00004370"/>
    </source>
</evidence>
<feature type="region of interest" description="Disordered" evidence="7">
    <location>
        <begin position="1"/>
        <end position="24"/>
    </location>
</feature>
<name>A0A4S4E4L6_CAMSN</name>
<dbReference type="PANTHER" id="PTHR48017">
    <property type="entry name" value="OS05G0424000 PROTEIN-RELATED"/>
    <property type="match status" value="1"/>
</dbReference>
<dbReference type="InterPro" id="IPR013057">
    <property type="entry name" value="AA_transpt_TM"/>
</dbReference>
<evidence type="ECO:0000256" key="7">
    <source>
        <dbReference type="SAM" id="MobiDB-lite"/>
    </source>
</evidence>
<sequence length="171" mass="18402">MSDKEDEQAIPLLLDTPPSSSSVQPNGPLIRTGTVWTAIAHVITGVIGSGVLSLAWSVAQLGWIADHDPQFGPARNPSYTAAVKSYLGEKSMWVCGALVQESYYGYGVAYTITAAISMSTTPLQVYAPIDTEGIVKVADLDGCFNHWISFACVKVLEHVSRGVDWGRLIFL</sequence>
<evidence type="ECO:0000313" key="10">
    <source>
        <dbReference type="Proteomes" id="UP000306102"/>
    </source>
</evidence>
<keyword evidence="2" id="KW-0813">Transport</keyword>
<reference evidence="9 10" key="1">
    <citation type="journal article" date="2018" name="Proc. Natl. Acad. Sci. U.S.A.">
        <title>Draft genome sequence of Camellia sinensis var. sinensis provides insights into the evolution of the tea genome and tea quality.</title>
        <authorList>
            <person name="Wei C."/>
            <person name="Yang H."/>
            <person name="Wang S."/>
            <person name="Zhao J."/>
            <person name="Liu C."/>
            <person name="Gao L."/>
            <person name="Xia E."/>
            <person name="Lu Y."/>
            <person name="Tai Y."/>
            <person name="She G."/>
            <person name="Sun J."/>
            <person name="Cao H."/>
            <person name="Tong W."/>
            <person name="Gao Q."/>
            <person name="Li Y."/>
            <person name="Deng W."/>
            <person name="Jiang X."/>
            <person name="Wang W."/>
            <person name="Chen Q."/>
            <person name="Zhang S."/>
            <person name="Li H."/>
            <person name="Wu J."/>
            <person name="Wang P."/>
            <person name="Li P."/>
            <person name="Shi C."/>
            <person name="Zheng F."/>
            <person name="Jian J."/>
            <person name="Huang B."/>
            <person name="Shan D."/>
            <person name="Shi M."/>
            <person name="Fang C."/>
            <person name="Yue Y."/>
            <person name="Li F."/>
            <person name="Li D."/>
            <person name="Wei S."/>
            <person name="Han B."/>
            <person name="Jiang C."/>
            <person name="Yin Y."/>
            <person name="Xia T."/>
            <person name="Zhang Z."/>
            <person name="Bennetzen J.L."/>
            <person name="Zhao S."/>
            <person name="Wan X."/>
        </authorList>
    </citation>
    <scope>NUCLEOTIDE SEQUENCE [LARGE SCALE GENOMIC DNA]</scope>
    <source>
        <strain evidence="10">cv. Shuchazao</strain>
        <tissue evidence="9">Leaf</tissue>
    </source>
</reference>
<dbReference type="Proteomes" id="UP000306102">
    <property type="component" value="Unassembled WGS sequence"/>
</dbReference>
<feature type="domain" description="Amino acid transporter transmembrane" evidence="8">
    <location>
        <begin position="31"/>
        <end position="65"/>
    </location>
</feature>
<keyword evidence="3" id="KW-0812">Transmembrane</keyword>
<keyword evidence="5" id="KW-1133">Transmembrane helix</keyword>